<comment type="caution">
    <text evidence="1">The sequence shown here is derived from an EMBL/GenBank/DDBJ whole genome shotgun (WGS) entry which is preliminary data.</text>
</comment>
<dbReference type="OrthoDB" id="3679162at2759"/>
<sequence length="106" mass="12075">MISLTYSTRRLINSNAVESETWVVRLACGTRSSISTRSTTRTLNCPIDETLDQAVERYLTKVQKCGWGLMFLLEGYCECDDCEDMRCGPMKEGSQFWAKTLGKFQI</sequence>
<gene>
    <name evidence="1" type="ORF">BCR34DRAFT_572283</name>
</gene>
<protein>
    <submittedName>
        <fullName evidence="1">Uncharacterized protein</fullName>
    </submittedName>
</protein>
<accession>A0A1Y1Z478</accession>
<reference evidence="1 2" key="1">
    <citation type="submission" date="2016-07" db="EMBL/GenBank/DDBJ databases">
        <title>Pervasive Adenine N6-methylation of Active Genes in Fungi.</title>
        <authorList>
            <consortium name="DOE Joint Genome Institute"/>
            <person name="Mondo S.J."/>
            <person name="Dannebaum R.O."/>
            <person name="Kuo R.C."/>
            <person name="Labutti K."/>
            <person name="Haridas S."/>
            <person name="Kuo A."/>
            <person name="Salamov A."/>
            <person name="Ahrendt S.R."/>
            <person name="Lipzen A."/>
            <person name="Sullivan W."/>
            <person name="Andreopoulos W.B."/>
            <person name="Clum A."/>
            <person name="Lindquist E."/>
            <person name="Daum C."/>
            <person name="Ramamoorthy G.K."/>
            <person name="Gryganskyi A."/>
            <person name="Culley D."/>
            <person name="Magnuson J.K."/>
            <person name="James T.Y."/>
            <person name="O'Malley M.A."/>
            <person name="Stajich J.E."/>
            <person name="Spatafora J.W."/>
            <person name="Visel A."/>
            <person name="Grigoriev I.V."/>
        </authorList>
    </citation>
    <scope>NUCLEOTIDE SEQUENCE [LARGE SCALE GENOMIC DNA]</scope>
    <source>
        <strain evidence="1 2">CBS 115471</strain>
    </source>
</reference>
<evidence type="ECO:0000313" key="1">
    <source>
        <dbReference type="EMBL" id="ORY05063.1"/>
    </source>
</evidence>
<name>A0A1Y1Z478_9PLEO</name>
<proteinExistence type="predicted"/>
<keyword evidence="2" id="KW-1185">Reference proteome</keyword>
<evidence type="ECO:0000313" key="2">
    <source>
        <dbReference type="Proteomes" id="UP000193144"/>
    </source>
</evidence>
<dbReference type="Proteomes" id="UP000193144">
    <property type="component" value="Unassembled WGS sequence"/>
</dbReference>
<dbReference type="EMBL" id="MCFA01000129">
    <property type="protein sequence ID" value="ORY05063.1"/>
    <property type="molecule type" value="Genomic_DNA"/>
</dbReference>
<organism evidence="1 2">
    <name type="scientific">Clohesyomyces aquaticus</name>
    <dbReference type="NCBI Taxonomy" id="1231657"/>
    <lineage>
        <taxon>Eukaryota</taxon>
        <taxon>Fungi</taxon>
        <taxon>Dikarya</taxon>
        <taxon>Ascomycota</taxon>
        <taxon>Pezizomycotina</taxon>
        <taxon>Dothideomycetes</taxon>
        <taxon>Pleosporomycetidae</taxon>
        <taxon>Pleosporales</taxon>
        <taxon>Lindgomycetaceae</taxon>
        <taxon>Clohesyomyces</taxon>
    </lineage>
</organism>
<dbReference type="AlphaFoldDB" id="A0A1Y1Z478"/>